<dbReference type="FunFam" id="3.30.200.20:FF:000035">
    <property type="entry name" value="Serine/threonine protein kinase Stk1"/>
    <property type="match status" value="1"/>
</dbReference>
<dbReference type="InterPro" id="IPR011009">
    <property type="entry name" value="Kinase-like_dom_sf"/>
</dbReference>
<keyword evidence="10" id="KW-0472">Membrane</keyword>
<protein>
    <recommendedName>
        <fullName evidence="1">non-specific serine/threonine protein kinase</fullName>
        <ecNumber evidence="1">2.7.11.1</ecNumber>
    </recommendedName>
</protein>
<evidence type="ECO:0000256" key="2">
    <source>
        <dbReference type="ARBA" id="ARBA00022527"/>
    </source>
</evidence>
<dbReference type="Gene3D" id="3.30.10.20">
    <property type="match status" value="3"/>
</dbReference>
<dbReference type="AlphaFoldDB" id="A0A9X2JMD3"/>
<evidence type="ECO:0000256" key="7">
    <source>
        <dbReference type="ARBA" id="ARBA00047899"/>
    </source>
</evidence>
<dbReference type="PROSITE" id="PS51178">
    <property type="entry name" value="PASTA"/>
    <property type="match status" value="3"/>
</dbReference>
<dbReference type="SUPFAM" id="SSF56112">
    <property type="entry name" value="Protein kinase-like (PK-like)"/>
    <property type="match status" value="1"/>
</dbReference>
<sequence>MRAGYVLNERYKIIRTLGEGGMATVYLAKDIFLNREVAIKILRLDLRDDSNALRRFHREARALTELSNPHIVNIYDISEKNGLQYLVMEYVPGTDLKEYINKNFPFSYQRVVEIMQQILTAVSEAHEHGIIHRDLKPQNILIDNNGDVKITDFGIAVAVAEDTLTRTNTLMGSVHYISPEQARGSVITKQSDIYSLGIIMFEMLTGHVPYEGETAVSIALKHYQSEMPSVRIYDEKVPQALENVILCATAKNLHDRYQDVDAMAKDLATVLAPTRANESRWQPTSQGDNDQTMVLPNLNETKTVATKNKKKWTKKRKIVTVGIALLLLCVGAFLVYLFSTPKEVKIPDLRGMTQTEAKESLEDERLKIGKVTKRYSDRYYYGQIITTDPSANTVVKQNGTVDIVLSKGEQKVKFGDYEGQSYDTVAKKLRKKDVNVTKTSSYSNKIAKGHIISQSISASKKVTLNSTNVVFTVSAGAKSEKIRDLTNYTEKSVQDYAKDLGLELTVTEEESSSSMSGLVISQTPSAGTKVTSGDALTVVIAKSNNSDSSSTSTSTTSSGATTFSFDVTVPYASTTSSTNKVQIYLSDDSHSFSDVYQTASITQDTNFTLTFTLKPNEIGKYKVVRDGQTIAENDNVSH</sequence>
<feature type="binding site" evidence="9">
    <location>
        <position position="40"/>
    </location>
    <ligand>
        <name>ATP</name>
        <dbReference type="ChEBI" id="CHEBI:30616"/>
    </ligand>
</feature>
<evidence type="ECO:0000313" key="13">
    <source>
        <dbReference type="EMBL" id="MCP0886996.1"/>
    </source>
</evidence>
<keyword evidence="10" id="KW-0812">Transmembrane</keyword>
<name>A0A9X2JMD3_9LACO</name>
<dbReference type="PROSITE" id="PS50011">
    <property type="entry name" value="PROTEIN_KINASE_DOM"/>
    <property type="match status" value="1"/>
</dbReference>
<dbReference type="GO" id="GO:0004674">
    <property type="term" value="F:protein serine/threonine kinase activity"/>
    <property type="evidence" value="ECO:0007669"/>
    <property type="project" value="UniProtKB-KW"/>
</dbReference>
<evidence type="ECO:0000256" key="4">
    <source>
        <dbReference type="ARBA" id="ARBA00022741"/>
    </source>
</evidence>
<evidence type="ECO:0000256" key="3">
    <source>
        <dbReference type="ARBA" id="ARBA00022679"/>
    </source>
</evidence>
<dbReference type="InterPro" id="IPR005543">
    <property type="entry name" value="PASTA_dom"/>
</dbReference>
<evidence type="ECO:0000256" key="5">
    <source>
        <dbReference type="ARBA" id="ARBA00022777"/>
    </source>
</evidence>
<feature type="transmembrane region" description="Helical" evidence="10">
    <location>
        <begin position="318"/>
        <end position="338"/>
    </location>
</feature>
<dbReference type="EC" id="2.7.11.1" evidence="1"/>
<keyword evidence="5 13" id="KW-0418">Kinase</keyword>
<dbReference type="InterPro" id="IPR000719">
    <property type="entry name" value="Prot_kinase_dom"/>
</dbReference>
<dbReference type="GO" id="GO:0005524">
    <property type="term" value="F:ATP binding"/>
    <property type="evidence" value="ECO:0007669"/>
    <property type="project" value="UniProtKB-UniRule"/>
</dbReference>
<evidence type="ECO:0000256" key="1">
    <source>
        <dbReference type="ARBA" id="ARBA00012513"/>
    </source>
</evidence>
<evidence type="ECO:0000313" key="14">
    <source>
        <dbReference type="Proteomes" id="UP001139006"/>
    </source>
</evidence>
<dbReference type="Gene3D" id="2.60.40.2560">
    <property type="match status" value="1"/>
</dbReference>
<dbReference type="FunFam" id="1.10.510.10:FF:000021">
    <property type="entry name" value="Serine/threonine protein kinase"/>
    <property type="match status" value="1"/>
</dbReference>
<dbReference type="SMART" id="SM00740">
    <property type="entry name" value="PASTA"/>
    <property type="match status" value="3"/>
</dbReference>
<dbReference type="EMBL" id="JAIULA010000010">
    <property type="protein sequence ID" value="MCP0886996.1"/>
    <property type="molecule type" value="Genomic_DNA"/>
</dbReference>
<evidence type="ECO:0000256" key="10">
    <source>
        <dbReference type="SAM" id="Phobius"/>
    </source>
</evidence>
<evidence type="ECO:0000256" key="6">
    <source>
        <dbReference type="ARBA" id="ARBA00022840"/>
    </source>
</evidence>
<keyword evidence="6 9" id="KW-0067">ATP-binding</keyword>
<feature type="domain" description="PASTA" evidence="12">
    <location>
        <begin position="476"/>
        <end position="542"/>
    </location>
</feature>
<dbReference type="Pfam" id="PF03793">
    <property type="entry name" value="PASTA"/>
    <property type="match status" value="3"/>
</dbReference>
<evidence type="ECO:0000259" key="11">
    <source>
        <dbReference type="PROSITE" id="PS50011"/>
    </source>
</evidence>
<feature type="domain" description="PASTA" evidence="12">
    <location>
        <begin position="408"/>
        <end position="475"/>
    </location>
</feature>
<dbReference type="SMART" id="SM00220">
    <property type="entry name" value="S_TKc"/>
    <property type="match status" value="1"/>
</dbReference>
<dbReference type="CDD" id="cd06577">
    <property type="entry name" value="PASTA_pknB"/>
    <property type="match status" value="3"/>
</dbReference>
<reference evidence="13 14" key="1">
    <citation type="journal article" date="2023" name="Int. J. Syst. Evol. Microbiol.">
        <title>Ligilactobacillus ubinensis sp. nov., a novel species isolated from the wild ferment of a durian fruit (Durio zibethinus).</title>
        <authorList>
            <person name="Heng Y.C."/>
            <person name="Menon N."/>
            <person name="Chen B."/>
            <person name="Loo B.Z.L."/>
            <person name="Wong G.W.J."/>
            <person name="Lim A.C.H."/>
            <person name="Silvaraju S."/>
            <person name="Kittelmann S."/>
        </authorList>
    </citation>
    <scope>NUCLEOTIDE SEQUENCE [LARGE SCALE GENOMIC DNA]</scope>
    <source>
        <strain evidence="13 14">WILCCON 0076</strain>
    </source>
</reference>
<dbReference type="Pfam" id="PF00069">
    <property type="entry name" value="Pkinase"/>
    <property type="match status" value="1"/>
</dbReference>
<dbReference type="Proteomes" id="UP001139006">
    <property type="component" value="Unassembled WGS sequence"/>
</dbReference>
<gene>
    <name evidence="13" type="primary">pknB</name>
    <name evidence="13" type="ORF">LB941_06565</name>
</gene>
<proteinExistence type="predicted"/>
<organism evidence="13 14">
    <name type="scientific">Ligilactobacillus ubinensis</name>
    <dbReference type="NCBI Taxonomy" id="2876789"/>
    <lineage>
        <taxon>Bacteria</taxon>
        <taxon>Bacillati</taxon>
        <taxon>Bacillota</taxon>
        <taxon>Bacilli</taxon>
        <taxon>Lactobacillales</taxon>
        <taxon>Lactobacillaceae</taxon>
        <taxon>Ligilactobacillus</taxon>
    </lineage>
</organism>
<feature type="domain" description="Protein kinase" evidence="11">
    <location>
        <begin position="11"/>
        <end position="271"/>
    </location>
</feature>
<keyword evidence="4 9" id="KW-0547">Nucleotide-binding</keyword>
<dbReference type="PROSITE" id="PS00107">
    <property type="entry name" value="PROTEIN_KINASE_ATP"/>
    <property type="match status" value="1"/>
</dbReference>
<dbReference type="NCBIfam" id="NF033483">
    <property type="entry name" value="PknB_PASTA_kin"/>
    <property type="match status" value="1"/>
</dbReference>
<keyword evidence="3" id="KW-0808">Transferase</keyword>
<comment type="catalytic activity">
    <reaction evidence="8">
        <text>L-seryl-[protein] + ATP = O-phospho-L-seryl-[protein] + ADP + H(+)</text>
        <dbReference type="Rhea" id="RHEA:17989"/>
        <dbReference type="Rhea" id="RHEA-COMP:9863"/>
        <dbReference type="Rhea" id="RHEA-COMP:11604"/>
        <dbReference type="ChEBI" id="CHEBI:15378"/>
        <dbReference type="ChEBI" id="CHEBI:29999"/>
        <dbReference type="ChEBI" id="CHEBI:30616"/>
        <dbReference type="ChEBI" id="CHEBI:83421"/>
        <dbReference type="ChEBI" id="CHEBI:456216"/>
        <dbReference type="EC" id="2.7.11.1"/>
    </reaction>
</comment>
<evidence type="ECO:0000259" key="12">
    <source>
        <dbReference type="PROSITE" id="PS51178"/>
    </source>
</evidence>
<dbReference type="RefSeq" id="WP_253360498.1">
    <property type="nucleotide sequence ID" value="NZ_JAIULA010000010.1"/>
</dbReference>
<comment type="catalytic activity">
    <reaction evidence="7">
        <text>L-threonyl-[protein] + ATP = O-phospho-L-threonyl-[protein] + ADP + H(+)</text>
        <dbReference type="Rhea" id="RHEA:46608"/>
        <dbReference type="Rhea" id="RHEA-COMP:11060"/>
        <dbReference type="Rhea" id="RHEA-COMP:11605"/>
        <dbReference type="ChEBI" id="CHEBI:15378"/>
        <dbReference type="ChEBI" id="CHEBI:30013"/>
        <dbReference type="ChEBI" id="CHEBI:30616"/>
        <dbReference type="ChEBI" id="CHEBI:61977"/>
        <dbReference type="ChEBI" id="CHEBI:456216"/>
        <dbReference type="EC" id="2.7.11.1"/>
    </reaction>
</comment>
<comment type="caution">
    <text evidence="13">The sequence shown here is derived from an EMBL/GenBank/DDBJ whole genome shotgun (WGS) entry which is preliminary data.</text>
</comment>
<dbReference type="PROSITE" id="PS00108">
    <property type="entry name" value="PROTEIN_KINASE_ST"/>
    <property type="match status" value="1"/>
</dbReference>
<dbReference type="Gene3D" id="1.10.510.10">
    <property type="entry name" value="Transferase(Phosphotransferase) domain 1"/>
    <property type="match status" value="1"/>
</dbReference>
<dbReference type="InterPro" id="IPR017441">
    <property type="entry name" value="Protein_kinase_ATP_BS"/>
</dbReference>
<keyword evidence="10" id="KW-1133">Transmembrane helix</keyword>
<accession>A0A9X2JMD3</accession>
<dbReference type="PANTHER" id="PTHR43289">
    <property type="entry name" value="MITOGEN-ACTIVATED PROTEIN KINASE KINASE KINASE 20-RELATED"/>
    <property type="match status" value="1"/>
</dbReference>
<dbReference type="CDD" id="cd14014">
    <property type="entry name" value="STKc_PknB_like"/>
    <property type="match status" value="1"/>
</dbReference>
<feature type="domain" description="PASTA" evidence="12">
    <location>
        <begin position="340"/>
        <end position="407"/>
    </location>
</feature>
<dbReference type="InterPro" id="IPR008271">
    <property type="entry name" value="Ser/Thr_kinase_AS"/>
</dbReference>
<keyword evidence="2" id="KW-0723">Serine/threonine-protein kinase</keyword>
<keyword evidence="14" id="KW-1185">Reference proteome</keyword>
<dbReference type="PANTHER" id="PTHR43289:SF34">
    <property type="entry name" value="SERINE_THREONINE-PROTEIN KINASE YBDM-RELATED"/>
    <property type="match status" value="1"/>
</dbReference>
<evidence type="ECO:0000256" key="9">
    <source>
        <dbReference type="PROSITE-ProRule" id="PRU10141"/>
    </source>
</evidence>
<dbReference type="Gene3D" id="3.30.200.20">
    <property type="entry name" value="Phosphorylase Kinase, domain 1"/>
    <property type="match status" value="1"/>
</dbReference>
<evidence type="ECO:0000256" key="8">
    <source>
        <dbReference type="ARBA" id="ARBA00048679"/>
    </source>
</evidence>